<dbReference type="AlphaFoldDB" id="A0A433X7D7"/>
<evidence type="ECO:0000259" key="4">
    <source>
        <dbReference type="SMART" id="SM00382"/>
    </source>
</evidence>
<proteinExistence type="predicted"/>
<evidence type="ECO:0000256" key="1">
    <source>
        <dbReference type="ARBA" id="ARBA00022705"/>
    </source>
</evidence>
<dbReference type="Proteomes" id="UP000281547">
    <property type="component" value="Unassembled WGS sequence"/>
</dbReference>
<protein>
    <recommendedName>
        <fullName evidence="4">AAA+ ATPase domain-containing protein</fullName>
    </recommendedName>
</protein>
<name>A0A433X7D7_9HYPH</name>
<keyword evidence="3" id="KW-0067">ATP-binding</keyword>
<dbReference type="GO" id="GO:0005524">
    <property type="term" value="F:ATP binding"/>
    <property type="evidence" value="ECO:0007669"/>
    <property type="project" value="UniProtKB-KW"/>
</dbReference>
<keyword evidence="1" id="KW-0235">DNA replication</keyword>
<reference evidence="5 6" key="1">
    <citation type="journal article" date="2016" name="Int. J. Syst. Evol. Microbiol.">
        <title>Arsenicitalea aurantiaca gen. nov., sp. nov., a new member of the family Hyphomicrobiaceae, isolated from high-arsenic sediment.</title>
        <authorList>
            <person name="Mu Y."/>
            <person name="Zhou L."/>
            <person name="Zeng X.C."/>
            <person name="Liu L."/>
            <person name="Pan Y."/>
            <person name="Chen X."/>
            <person name="Wang J."/>
            <person name="Li S."/>
            <person name="Li W.J."/>
            <person name="Wang Y."/>
        </authorList>
    </citation>
    <scope>NUCLEOTIDE SEQUENCE [LARGE SCALE GENOMIC DNA]</scope>
    <source>
        <strain evidence="5 6">42-50</strain>
    </source>
</reference>
<feature type="domain" description="AAA+ ATPase" evidence="4">
    <location>
        <begin position="30"/>
        <end position="173"/>
    </location>
</feature>
<evidence type="ECO:0000256" key="2">
    <source>
        <dbReference type="ARBA" id="ARBA00022741"/>
    </source>
</evidence>
<dbReference type="GO" id="GO:0006261">
    <property type="term" value="P:DNA-templated DNA replication"/>
    <property type="evidence" value="ECO:0007669"/>
    <property type="project" value="TreeGrafter"/>
</dbReference>
<dbReference type="SUPFAM" id="SSF52540">
    <property type="entry name" value="P-loop containing nucleoside triphosphate hydrolases"/>
    <property type="match status" value="1"/>
</dbReference>
<dbReference type="Pfam" id="PF13177">
    <property type="entry name" value="DNA_pol3_delta2"/>
    <property type="match status" value="1"/>
</dbReference>
<dbReference type="EMBL" id="RZNJ01000004">
    <property type="protein sequence ID" value="RUT29986.1"/>
    <property type="molecule type" value="Genomic_DNA"/>
</dbReference>
<dbReference type="RefSeq" id="WP_127188766.1">
    <property type="nucleotide sequence ID" value="NZ_RZNJ01000004.1"/>
</dbReference>
<dbReference type="CDD" id="cd00009">
    <property type="entry name" value="AAA"/>
    <property type="match status" value="1"/>
</dbReference>
<evidence type="ECO:0000256" key="3">
    <source>
        <dbReference type="ARBA" id="ARBA00022840"/>
    </source>
</evidence>
<dbReference type="GO" id="GO:0003689">
    <property type="term" value="F:DNA clamp loader activity"/>
    <property type="evidence" value="ECO:0007669"/>
    <property type="project" value="TreeGrafter"/>
</dbReference>
<dbReference type="InterPro" id="IPR003593">
    <property type="entry name" value="AAA+_ATPase"/>
</dbReference>
<keyword evidence="6" id="KW-1185">Reference proteome</keyword>
<gene>
    <name evidence="5" type="ORF">EMQ25_11645</name>
</gene>
<dbReference type="InterPro" id="IPR050238">
    <property type="entry name" value="DNA_Rep/Repair_Clamp_Loader"/>
</dbReference>
<dbReference type="SMART" id="SM00382">
    <property type="entry name" value="AAA"/>
    <property type="match status" value="1"/>
</dbReference>
<evidence type="ECO:0000313" key="5">
    <source>
        <dbReference type="EMBL" id="RUT29986.1"/>
    </source>
</evidence>
<dbReference type="OrthoDB" id="8433950at2"/>
<dbReference type="PANTHER" id="PTHR11669">
    <property type="entry name" value="REPLICATION FACTOR C / DNA POLYMERASE III GAMMA-TAU SUBUNIT"/>
    <property type="match status" value="1"/>
</dbReference>
<sequence length="618" mass="68115">MTPGPRTFDDIVGQQAAVLRLKSVLTEQSRPALLVISGPPGTGKTSLAQLAAKSWLCDERRVDLSPCGSCKNCHGVDQRTLGSFLFINAADDGRVETIGDAVSLLKRERHGVVVIDDAAGMQVQPIKMIEGAADALGPAGMIILTCNSFGDLTHRHLGLLWRFTNIVLRSVGDAELAPWLRQRASEARMHLADQHVGLILEAASGAAGHALRLLYELRAIAGYEEMSLEALRSALDLPQGQVALQALIEGRASKEVLNLLIGRSSPEEVRREVEDLFGRALRALLSEQPHDPHAAMLSDAIVRSAKHRRRNAVQTGQDLVRIWRQQRVPMSPAQLTAAVSETSDRIGSAMLLPGPFIRTSPTIRLEKQPGQPGGGERYLGYKKQFRPLVRYMTAGVQVAGVPVSFALEIDHGRNPEGASQRLSELTHGLAMFLRKRRRQVPGWVYLHRYRQGTPQTLLGVMITPRDHELVASWLDRKLGARDMLSACHEPSDKRRMAFQAKIIRDFATSLDPRMKVETGFGPPCAITELLGVRKGAMEPLGPQFSRRAIGMGGGFDRHVQLLADQRGQGVIDWLREGRWSTLEDPWELATWRDWENATIIGHKPFNRAAPPAPRFTGS</sequence>
<accession>A0A433X7D7</accession>
<dbReference type="PANTHER" id="PTHR11669:SF20">
    <property type="entry name" value="REPLICATION FACTOR C SUBUNIT 4"/>
    <property type="match status" value="1"/>
</dbReference>
<keyword evidence="2" id="KW-0547">Nucleotide-binding</keyword>
<dbReference type="GO" id="GO:0006281">
    <property type="term" value="P:DNA repair"/>
    <property type="evidence" value="ECO:0007669"/>
    <property type="project" value="TreeGrafter"/>
</dbReference>
<evidence type="ECO:0000313" key="6">
    <source>
        <dbReference type="Proteomes" id="UP000281547"/>
    </source>
</evidence>
<organism evidence="5 6">
    <name type="scientific">Arsenicitalea aurantiaca</name>
    <dbReference type="NCBI Taxonomy" id="1783274"/>
    <lineage>
        <taxon>Bacteria</taxon>
        <taxon>Pseudomonadati</taxon>
        <taxon>Pseudomonadota</taxon>
        <taxon>Alphaproteobacteria</taxon>
        <taxon>Hyphomicrobiales</taxon>
        <taxon>Devosiaceae</taxon>
        <taxon>Arsenicitalea</taxon>
    </lineage>
</organism>
<dbReference type="Gene3D" id="3.40.50.300">
    <property type="entry name" value="P-loop containing nucleotide triphosphate hydrolases"/>
    <property type="match status" value="1"/>
</dbReference>
<dbReference type="InterPro" id="IPR027417">
    <property type="entry name" value="P-loop_NTPase"/>
</dbReference>
<comment type="caution">
    <text evidence="5">The sequence shown here is derived from an EMBL/GenBank/DDBJ whole genome shotgun (WGS) entry which is preliminary data.</text>
</comment>